<reference evidence="2 3" key="1">
    <citation type="submission" date="2015-02" db="EMBL/GenBank/DDBJ databases">
        <title>Draft Genome Sequences of Two Closely-Related Aflatoxigenic Aspergillus Species Obtained from the Cote d'Ivoire.</title>
        <authorList>
            <person name="Moore G.G."/>
            <person name="Beltz S.B."/>
            <person name="Mack B.M."/>
        </authorList>
    </citation>
    <scope>NUCLEOTIDE SEQUENCE [LARGE SCALE GENOMIC DNA]</scope>
    <source>
        <strain evidence="2 3">SRRC1432</strain>
    </source>
</reference>
<comment type="caution">
    <text evidence="2">The sequence shown here is derived from an EMBL/GenBank/DDBJ whole genome shotgun (WGS) entry which is preliminary data.</text>
</comment>
<evidence type="ECO:0000313" key="2">
    <source>
        <dbReference type="EMBL" id="KKK20073.1"/>
    </source>
</evidence>
<dbReference type="OrthoDB" id="5373426at2759"/>
<dbReference type="EMBL" id="JYKN01001544">
    <property type="protein sequence ID" value="KKK20073.1"/>
    <property type="molecule type" value="Genomic_DNA"/>
</dbReference>
<feature type="transmembrane region" description="Helical" evidence="1">
    <location>
        <begin position="58"/>
        <end position="78"/>
    </location>
</feature>
<dbReference type="AlphaFoldDB" id="A0A0F8UKJ4"/>
<sequence>MSRRRASNSESLASSSMNGVMAYPYSGMQQNNTFPQQRGPIEGPGGRRLTRRVTWRSSTYKLMASLWVLSVLYIVWLIRDIFYLPFTYFSKNAPSSNIGDDLLAQYVGHQEYSISSRSLYLAPHPGDEPALSKSYCQTRKSLLSSMSNGGRHGFGAAYTSQGSESPIAPVFSPSHLHGRPFICGILDRFDGVGFIGDDSLVHAYAEFNVLLRKKNPRTGSLKEWEMTRNSMPIANVIFNLPTLHVHRCELHQAKASTTQAEVRRLEIRTSAQTCAKNSISSSELALRLATRNFPATIPTQKAESWTGMLDVEKVALMQAMMIINWLSFL</sequence>
<protein>
    <submittedName>
        <fullName evidence="2">Uncharacterized protein</fullName>
    </submittedName>
</protein>
<dbReference type="VEuPathDB" id="FungiDB:P175DRAFT_0510706"/>
<dbReference type="Proteomes" id="UP000034947">
    <property type="component" value="Unassembled WGS sequence"/>
</dbReference>
<keyword evidence="1" id="KW-1133">Transmembrane helix</keyword>
<evidence type="ECO:0000256" key="1">
    <source>
        <dbReference type="SAM" id="Phobius"/>
    </source>
</evidence>
<accession>A0A0F8UKJ4</accession>
<organism evidence="2 3">
    <name type="scientific">Aspergillus ochraceoroseus</name>
    <dbReference type="NCBI Taxonomy" id="138278"/>
    <lineage>
        <taxon>Eukaryota</taxon>
        <taxon>Fungi</taxon>
        <taxon>Dikarya</taxon>
        <taxon>Ascomycota</taxon>
        <taxon>Pezizomycotina</taxon>
        <taxon>Eurotiomycetes</taxon>
        <taxon>Eurotiomycetidae</taxon>
        <taxon>Eurotiales</taxon>
        <taxon>Aspergillaceae</taxon>
        <taxon>Aspergillus</taxon>
        <taxon>Aspergillus subgen. Nidulantes</taxon>
    </lineage>
</organism>
<proteinExistence type="predicted"/>
<keyword evidence="1" id="KW-0472">Membrane</keyword>
<gene>
    <name evidence="2" type="ORF">AOCH_007220</name>
</gene>
<keyword evidence="1" id="KW-0812">Transmembrane</keyword>
<name>A0A0F8UKJ4_9EURO</name>
<keyword evidence="3" id="KW-1185">Reference proteome</keyword>
<evidence type="ECO:0000313" key="3">
    <source>
        <dbReference type="Proteomes" id="UP000034947"/>
    </source>
</evidence>